<evidence type="ECO:0000313" key="4">
    <source>
        <dbReference type="Proteomes" id="UP000001409"/>
    </source>
</evidence>
<dbReference type="GO" id="GO:0004803">
    <property type="term" value="F:transposase activity"/>
    <property type="evidence" value="ECO:0007669"/>
    <property type="project" value="InterPro"/>
</dbReference>
<proteinExistence type="predicted"/>
<dbReference type="EMBL" id="BA000035">
    <property type="protein sequence ID" value="BAC17467.1"/>
    <property type="molecule type" value="Genomic_DNA"/>
</dbReference>
<evidence type="ECO:0000259" key="2">
    <source>
        <dbReference type="Pfam" id="PF13006"/>
    </source>
</evidence>
<dbReference type="Pfam" id="PF13006">
    <property type="entry name" value="Nterm_IS4"/>
    <property type="match status" value="1"/>
</dbReference>
<sequence>MPRHGRTQPDTDRRLSDLISVGLLTRVFPADVVDEVVAQAGRTQQRSRILPSRVMVYYTITMALNPDGSYEDIYADLTDGLSWACRWEEQAVPAPSRSAIFQARVRLGHEPMAALFARVAQPLARPGWEGAWLAGKRLLAVDGTTLDVPDTPANVEHFGRPGTGRGQAGYPQARVVAIAECGSHAILDAVIGGLGTGETTLADELIDRLDPGSVLVADRGFYSFHRWATAQDRGADLVWRIRNNVKPHHVRTLEDGTWLATITPSSGPGWRQVAPRMVRVVDYHIDTGDDEAGIVDQQHRLLTTLLDPDEVSVEDLIAAYHARWEIENTFDELKTHQRGRERVLRSKSPELVRQEIWGHLCCHYAIRTLMADAATASEHPPVRVSFVKALKLTRRSVIQGSFPPLTTRTPPEVYGIRQRLGWPGTSTHRDEGGRIRG</sequence>
<feature type="domain" description="Transposase IS4-like" evidence="1">
    <location>
        <begin position="135"/>
        <end position="363"/>
    </location>
</feature>
<dbReference type="PANTHER" id="PTHR37529:SF1">
    <property type="entry name" value="TRANSPOSASE INSG FOR INSERTION SEQUENCE ELEMENT IS4-RELATED"/>
    <property type="match status" value="1"/>
</dbReference>
<dbReference type="PANTHER" id="PTHR37529">
    <property type="entry name" value="TRANSPOSASE INSG FOR INSERTION SEQUENCE ELEMENT IS4-RELATED"/>
    <property type="match status" value="1"/>
</dbReference>
<dbReference type="NCBIfam" id="NF033592">
    <property type="entry name" value="transpos_IS4_1"/>
    <property type="match status" value="1"/>
</dbReference>
<name>Q8FRV1_COREF</name>
<evidence type="ECO:0000259" key="1">
    <source>
        <dbReference type="Pfam" id="PF01609"/>
    </source>
</evidence>
<dbReference type="SUPFAM" id="SSF53098">
    <property type="entry name" value="Ribonuclease H-like"/>
    <property type="match status" value="1"/>
</dbReference>
<feature type="domain" description="Transposase IS4 N-terminal" evidence="2">
    <location>
        <begin position="20"/>
        <end position="117"/>
    </location>
</feature>
<dbReference type="Proteomes" id="UP000001409">
    <property type="component" value="Chromosome"/>
</dbReference>
<dbReference type="InterPro" id="IPR012337">
    <property type="entry name" value="RNaseH-like_sf"/>
</dbReference>
<protein>
    <submittedName>
        <fullName evidence="3">Putative transposase</fullName>
    </submittedName>
</protein>
<dbReference type="InterPro" id="IPR002559">
    <property type="entry name" value="Transposase_11"/>
</dbReference>
<dbReference type="GO" id="GO:0006313">
    <property type="term" value="P:DNA transposition"/>
    <property type="evidence" value="ECO:0007669"/>
    <property type="project" value="InterPro"/>
</dbReference>
<reference evidence="3 4" key="1">
    <citation type="journal article" date="2003" name="Genome Res.">
        <title>Comparative complete genome sequence analysis of the amino acid replacements responsible for the thermostability of Corynebacterium efficiens.</title>
        <authorList>
            <person name="Nishio Y."/>
            <person name="Nakamura Y."/>
            <person name="Kawarabayasi Y."/>
            <person name="Usuda Y."/>
            <person name="Kimura E."/>
            <person name="Sugimoto S."/>
            <person name="Matsui K."/>
            <person name="Yamagishi A."/>
            <person name="Kikuchi H."/>
            <person name="Ikeo K."/>
            <person name="Gojobori T."/>
        </authorList>
    </citation>
    <scope>NUCLEOTIDE SEQUENCE [LARGE SCALE GENOMIC DNA]</scope>
    <source>
        <strain evidence="4">DSM 44549 / YS-314 / AJ 12310 / JCM 11189 / NBRC 100395</strain>
    </source>
</reference>
<dbReference type="RefSeq" id="WP_011075089.1">
    <property type="nucleotide sequence ID" value="NC_004369.1"/>
</dbReference>
<dbReference type="InterPro" id="IPR024473">
    <property type="entry name" value="Transposases_IS4_N"/>
</dbReference>
<organism evidence="3 4">
    <name type="scientific">Corynebacterium efficiens (strain DSM 44549 / YS-314 / AJ 12310 / JCM 11189 / NBRC 100395)</name>
    <dbReference type="NCBI Taxonomy" id="196164"/>
    <lineage>
        <taxon>Bacteria</taxon>
        <taxon>Bacillati</taxon>
        <taxon>Actinomycetota</taxon>
        <taxon>Actinomycetes</taxon>
        <taxon>Mycobacteriales</taxon>
        <taxon>Corynebacteriaceae</taxon>
        <taxon>Corynebacterium</taxon>
    </lineage>
</organism>
<accession>Q8FRV1</accession>
<dbReference type="GO" id="GO:0003677">
    <property type="term" value="F:DNA binding"/>
    <property type="evidence" value="ECO:0007669"/>
    <property type="project" value="InterPro"/>
</dbReference>
<dbReference type="KEGG" id="cef:CE0657"/>
<dbReference type="HOGENOM" id="CLU_028400_1_0_11"/>
<evidence type="ECO:0000313" key="3">
    <source>
        <dbReference type="EMBL" id="BAC17467.1"/>
    </source>
</evidence>
<keyword evidence="4" id="KW-1185">Reference proteome</keyword>
<dbReference type="InterPro" id="IPR047952">
    <property type="entry name" value="Transpos_IS4"/>
</dbReference>
<dbReference type="AlphaFoldDB" id="Q8FRV1"/>
<dbReference type="Pfam" id="PF01609">
    <property type="entry name" value="DDE_Tnp_1"/>
    <property type="match status" value="1"/>
</dbReference>
<dbReference type="eggNOG" id="COG3385">
    <property type="taxonomic scope" value="Bacteria"/>
</dbReference>